<accession>A0A914YJ77</accession>
<protein>
    <submittedName>
        <fullName evidence="3">C2H2-type domain-containing protein</fullName>
    </submittedName>
</protein>
<dbReference type="PANTHER" id="PTHR46954:SF1">
    <property type="entry name" value="C2H2-TYPE DOMAIN-CONTAINING PROTEIN"/>
    <property type="match status" value="1"/>
</dbReference>
<feature type="compositionally biased region" description="Acidic residues" evidence="1">
    <location>
        <begin position="156"/>
        <end position="172"/>
    </location>
</feature>
<evidence type="ECO:0000256" key="1">
    <source>
        <dbReference type="SAM" id="MobiDB-lite"/>
    </source>
</evidence>
<name>A0A914YJ77_9BILA</name>
<organism evidence="2 3">
    <name type="scientific">Panagrolaimus superbus</name>
    <dbReference type="NCBI Taxonomy" id="310955"/>
    <lineage>
        <taxon>Eukaryota</taxon>
        <taxon>Metazoa</taxon>
        <taxon>Ecdysozoa</taxon>
        <taxon>Nematoda</taxon>
        <taxon>Chromadorea</taxon>
        <taxon>Rhabditida</taxon>
        <taxon>Tylenchina</taxon>
        <taxon>Panagrolaimomorpha</taxon>
        <taxon>Panagrolaimoidea</taxon>
        <taxon>Panagrolaimidae</taxon>
        <taxon>Panagrolaimus</taxon>
    </lineage>
</organism>
<reference evidence="3" key="1">
    <citation type="submission" date="2022-11" db="UniProtKB">
        <authorList>
            <consortium name="WormBaseParasite"/>
        </authorList>
    </citation>
    <scope>IDENTIFICATION</scope>
</reference>
<dbReference type="PANTHER" id="PTHR46954">
    <property type="entry name" value="C2H2-TYPE DOMAIN-CONTAINING PROTEIN"/>
    <property type="match status" value="1"/>
</dbReference>
<proteinExistence type="predicted"/>
<keyword evidence="2" id="KW-1185">Reference proteome</keyword>
<sequence>MSIASYPVIAEFISPDAKKPILNEWSEKWIYDHVLQTQYCLQISKCSDINCCDAPKTSVFSVLNGRFLPPPVPFTSDISGPIVDEKNGRFGSLAARIICNALIAKETIFDSYCPSVKKDLKSRTCDDCGKYFATKKAKLSHRKSQVCKKSDEYLLETESEAEESDEEMDEDNNNGPGGLPIIDPSTDPDAYVNVFEHLKI</sequence>
<evidence type="ECO:0000313" key="2">
    <source>
        <dbReference type="Proteomes" id="UP000887577"/>
    </source>
</evidence>
<dbReference type="WBParaSite" id="PSU_v2.g17369.t1">
    <property type="protein sequence ID" value="PSU_v2.g17369.t1"/>
    <property type="gene ID" value="PSU_v2.g17369"/>
</dbReference>
<dbReference type="Proteomes" id="UP000887577">
    <property type="component" value="Unplaced"/>
</dbReference>
<feature type="region of interest" description="Disordered" evidence="1">
    <location>
        <begin position="156"/>
        <end position="188"/>
    </location>
</feature>
<evidence type="ECO:0000313" key="3">
    <source>
        <dbReference type="WBParaSite" id="PSU_v2.g17369.t1"/>
    </source>
</evidence>
<dbReference type="AlphaFoldDB" id="A0A914YJ77"/>